<feature type="domain" description="G-protein coupled receptors family 1 profile" evidence="9">
    <location>
        <begin position="35"/>
        <end position="248"/>
    </location>
</feature>
<evidence type="ECO:0000256" key="1">
    <source>
        <dbReference type="ARBA" id="ARBA00004141"/>
    </source>
</evidence>
<feature type="transmembrane region" description="Helical" evidence="8">
    <location>
        <begin position="181"/>
        <end position="209"/>
    </location>
</feature>
<dbReference type="CTD" id="353345"/>
<comment type="subcellular location">
    <subcellularLocation>
        <location evidence="1">Membrane</location>
        <topology evidence="1">Multi-pass membrane protein</topology>
    </subcellularLocation>
</comment>
<dbReference type="RefSeq" id="XP_033790843.1">
    <property type="nucleotide sequence ID" value="XM_033934952.1"/>
</dbReference>
<sequence length="303" mass="35304">MFDNITNSTNCPDNEVISYVLTALYSFIFIGGVTGITLMSFLLFQSNTRSVTTTAVINLIVVHGIFLLTVPFRILYYIKNEWLLGDDFCKLVSAMIHVHLYLSFIFYVITLVIRYLIFFNRKDKLEFYRTLHAVVASVAVWVLVVVIIFPLFFKEYGRNGKYDSSKCFQFQDEFMKLGVQILNYITIAIILAVVFAFLCMQICIIVGIVRKLQGPVLAYQEFCAQMKSLFFILVMFFCFVPYHIFRIYYVQNVNDCKIVKYNDICLSLTAISCFDMWSFVLQSNYFKQSKCMSLKNKFVCCHF</sequence>
<reference evidence="11 12" key="1">
    <citation type="submission" date="2025-04" db="UniProtKB">
        <authorList>
            <consortium name="RefSeq"/>
        </authorList>
    </citation>
    <scope>IDENTIFICATION</scope>
</reference>
<protein>
    <submittedName>
        <fullName evidence="11 12">Probable G-protein coupled receptor 141</fullName>
    </submittedName>
</protein>
<evidence type="ECO:0000313" key="10">
    <source>
        <dbReference type="Proteomes" id="UP000515159"/>
    </source>
</evidence>
<dbReference type="InterPro" id="IPR047160">
    <property type="entry name" value="GP183-like"/>
</dbReference>
<evidence type="ECO:0000259" key="9">
    <source>
        <dbReference type="PROSITE" id="PS50262"/>
    </source>
</evidence>
<evidence type="ECO:0000256" key="6">
    <source>
        <dbReference type="ARBA" id="ARBA00023170"/>
    </source>
</evidence>
<dbReference type="GO" id="GO:0004930">
    <property type="term" value="F:G protein-coupled receptor activity"/>
    <property type="evidence" value="ECO:0007669"/>
    <property type="project" value="UniProtKB-KW"/>
</dbReference>
<dbReference type="GO" id="GO:0016020">
    <property type="term" value="C:membrane"/>
    <property type="evidence" value="ECO:0007669"/>
    <property type="project" value="UniProtKB-SubCell"/>
</dbReference>
<feature type="transmembrane region" description="Helical" evidence="8">
    <location>
        <begin position="261"/>
        <end position="280"/>
    </location>
</feature>
<evidence type="ECO:0000256" key="3">
    <source>
        <dbReference type="ARBA" id="ARBA00022989"/>
    </source>
</evidence>
<keyword evidence="5 8" id="KW-0472">Membrane</keyword>
<evidence type="ECO:0000256" key="5">
    <source>
        <dbReference type="ARBA" id="ARBA00023136"/>
    </source>
</evidence>
<evidence type="ECO:0000256" key="8">
    <source>
        <dbReference type="SAM" id="Phobius"/>
    </source>
</evidence>
<evidence type="ECO:0000313" key="12">
    <source>
        <dbReference type="RefSeq" id="XP_033790843.1"/>
    </source>
</evidence>
<feature type="transmembrane region" description="Helical" evidence="8">
    <location>
        <begin position="56"/>
        <end position="78"/>
    </location>
</feature>
<keyword evidence="6 11" id="KW-0675">Receptor</keyword>
<dbReference type="SUPFAM" id="SSF81321">
    <property type="entry name" value="Family A G protein-coupled receptor-like"/>
    <property type="match status" value="1"/>
</dbReference>
<feature type="transmembrane region" description="Helical" evidence="8">
    <location>
        <begin position="16"/>
        <end position="44"/>
    </location>
</feature>
<dbReference type="PANTHER" id="PTHR24237">
    <property type="entry name" value="G-PROTEIN COUPLED RECEPTOR"/>
    <property type="match status" value="1"/>
</dbReference>
<dbReference type="InterPro" id="IPR017452">
    <property type="entry name" value="GPCR_Rhodpsn_7TM"/>
</dbReference>
<keyword evidence="3 8" id="KW-1133">Transmembrane helix</keyword>
<evidence type="ECO:0000256" key="7">
    <source>
        <dbReference type="ARBA" id="ARBA00023224"/>
    </source>
</evidence>
<keyword evidence="7" id="KW-0807">Transducer</keyword>
<dbReference type="OrthoDB" id="9947118at2759"/>
<dbReference type="RefSeq" id="XP_033790844.1">
    <property type="nucleotide sequence ID" value="XM_033934953.1"/>
</dbReference>
<keyword evidence="4" id="KW-0297">G-protein coupled receptor</keyword>
<feature type="transmembrane region" description="Helical" evidence="8">
    <location>
        <begin position="229"/>
        <end position="249"/>
    </location>
</feature>
<dbReference type="KEGG" id="gsh:117355869"/>
<dbReference type="Proteomes" id="UP000515159">
    <property type="component" value="Chromosome 2"/>
</dbReference>
<keyword evidence="10" id="KW-1185">Reference proteome</keyword>
<dbReference type="RefSeq" id="XP_033790842.1">
    <property type="nucleotide sequence ID" value="XM_033934951.1"/>
</dbReference>
<proteinExistence type="predicted"/>
<organism evidence="10 12">
    <name type="scientific">Geotrypetes seraphini</name>
    <name type="common">Gaboon caecilian</name>
    <name type="synonym">Caecilia seraphini</name>
    <dbReference type="NCBI Taxonomy" id="260995"/>
    <lineage>
        <taxon>Eukaryota</taxon>
        <taxon>Metazoa</taxon>
        <taxon>Chordata</taxon>
        <taxon>Craniata</taxon>
        <taxon>Vertebrata</taxon>
        <taxon>Euteleostomi</taxon>
        <taxon>Amphibia</taxon>
        <taxon>Gymnophiona</taxon>
        <taxon>Geotrypetes</taxon>
    </lineage>
</organism>
<dbReference type="InterPro" id="IPR000276">
    <property type="entry name" value="GPCR_Rhodpsn"/>
</dbReference>
<gene>
    <name evidence="11 12 13" type="primary">GPR141</name>
</gene>
<dbReference type="Pfam" id="PF00001">
    <property type="entry name" value="7tm_1"/>
    <property type="match status" value="1"/>
</dbReference>
<dbReference type="PROSITE" id="PS50262">
    <property type="entry name" value="G_PROTEIN_RECEP_F1_2"/>
    <property type="match status" value="1"/>
</dbReference>
<evidence type="ECO:0000313" key="13">
    <source>
        <dbReference type="RefSeq" id="XP_033790844.1"/>
    </source>
</evidence>
<accession>A0A6P8QTF1</accession>
<dbReference type="AlphaFoldDB" id="A0A6P8QTF1"/>
<feature type="transmembrane region" description="Helical" evidence="8">
    <location>
        <begin position="131"/>
        <end position="153"/>
    </location>
</feature>
<dbReference type="GO" id="GO:0008142">
    <property type="term" value="F:oxysterol binding"/>
    <property type="evidence" value="ECO:0007669"/>
    <property type="project" value="InterPro"/>
</dbReference>
<name>A0A6P8QTF1_GEOSA</name>
<dbReference type="GeneID" id="117355869"/>
<dbReference type="Gene3D" id="1.20.1070.10">
    <property type="entry name" value="Rhodopsin 7-helix transmembrane proteins"/>
    <property type="match status" value="1"/>
</dbReference>
<dbReference type="PRINTS" id="PR01157">
    <property type="entry name" value="P2YPURNOCPTR"/>
</dbReference>
<feature type="transmembrane region" description="Helical" evidence="8">
    <location>
        <begin position="98"/>
        <end position="119"/>
    </location>
</feature>
<evidence type="ECO:0000256" key="2">
    <source>
        <dbReference type="ARBA" id="ARBA00022692"/>
    </source>
</evidence>
<dbReference type="PANTHER" id="PTHR24237:SF35">
    <property type="entry name" value="G-PROTEIN COUPLED RECEPTOR 141-RELATED"/>
    <property type="match status" value="1"/>
</dbReference>
<evidence type="ECO:0000313" key="11">
    <source>
        <dbReference type="RefSeq" id="XP_033790842.1"/>
    </source>
</evidence>
<evidence type="ECO:0000256" key="4">
    <source>
        <dbReference type="ARBA" id="ARBA00023040"/>
    </source>
</evidence>
<keyword evidence="2 8" id="KW-0812">Transmembrane</keyword>